<feature type="transmembrane region" description="Helical" evidence="1">
    <location>
        <begin position="21"/>
        <end position="45"/>
    </location>
</feature>
<evidence type="ECO:0000313" key="3">
    <source>
        <dbReference type="Proteomes" id="UP000656732"/>
    </source>
</evidence>
<protein>
    <submittedName>
        <fullName evidence="2">Uncharacterized protein</fullName>
    </submittedName>
</protein>
<comment type="caution">
    <text evidence="2">The sequence shown here is derived from an EMBL/GenBank/DDBJ whole genome shotgun (WGS) entry which is preliminary data.</text>
</comment>
<evidence type="ECO:0000256" key="1">
    <source>
        <dbReference type="SAM" id="Phobius"/>
    </source>
</evidence>
<dbReference type="AlphaFoldDB" id="A0A918C3M1"/>
<keyword evidence="1" id="KW-1133">Transmembrane helix</keyword>
<organism evidence="2 3">
    <name type="scientific">Streptomyces pilosus</name>
    <dbReference type="NCBI Taxonomy" id="28893"/>
    <lineage>
        <taxon>Bacteria</taxon>
        <taxon>Bacillati</taxon>
        <taxon>Actinomycetota</taxon>
        <taxon>Actinomycetes</taxon>
        <taxon>Kitasatosporales</taxon>
        <taxon>Streptomycetaceae</taxon>
        <taxon>Streptomyces</taxon>
    </lineage>
</organism>
<keyword evidence="3" id="KW-1185">Reference proteome</keyword>
<keyword evidence="1" id="KW-0812">Transmembrane</keyword>
<name>A0A918C3M1_9ACTN</name>
<keyword evidence="1" id="KW-0472">Membrane</keyword>
<reference evidence="2" key="2">
    <citation type="submission" date="2020-09" db="EMBL/GenBank/DDBJ databases">
        <authorList>
            <person name="Sun Q."/>
            <person name="Ohkuma M."/>
        </authorList>
    </citation>
    <scope>NUCLEOTIDE SEQUENCE</scope>
    <source>
        <strain evidence="2">JCM 4403</strain>
    </source>
</reference>
<proteinExistence type="predicted"/>
<dbReference type="Proteomes" id="UP000656732">
    <property type="component" value="Unassembled WGS sequence"/>
</dbReference>
<gene>
    <name evidence="2" type="ORF">GCM10010280_59240</name>
</gene>
<feature type="transmembrane region" description="Helical" evidence="1">
    <location>
        <begin position="57"/>
        <end position="77"/>
    </location>
</feature>
<evidence type="ECO:0000313" key="2">
    <source>
        <dbReference type="EMBL" id="GGR03375.1"/>
    </source>
</evidence>
<sequence>MRTHVSGLGLGPIRGDYASMTPFAGTLLQILRGFLLIAWVVMAGLTVFTPDQVDGNLAWTTAVVLAVYAVTFGWRLLTARLGMNRCYLLAEGVAVTNRFGRVIDSVRWSDVTGVQQTTVVELYMGAHRVEIHRNRSAKPLTFLAPGVKSRLVEALLAEGRRAGSLQ</sequence>
<dbReference type="EMBL" id="BMTU01000016">
    <property type="protein sequence ID" value="GGR03375.1"/>
    <property type="molecule type" value="Genomic_DNA"/>
</dbReference>
<reference evidence="2" key="1">
    <citation type="journal article" date="2014" name="Int. J. Syst. Evol. Microbiol.">
        <title>Complete genome sequence of Corynebacterium casei LMG S-19264T (=DSM 44701T), isolated from a smear-ripened cheese.</title>
        <authorList>
            <consortium name="US DOE Joint Genome Institute (JGI-PGF)"/>
            <person name="Walter F."/>
            <person name="Albersmeier A."/>
            <person name="Kalinowski J."/>
            <person name="Ruckert C."/>
        </authorList>
    </citation>
    <scope>NUCLEOTIDE SEQUENCE</scope>
    <source>
        <strain evidence="2">JCM 4403</strain>
    </source>
</reference>
<accession>A0A918C3M1</accession>